<dbReference type="PANTHER" id="PTHR48169:SF7">
    <property type="entry name" value="CASPASE 10"/>
    <property type="match status" value="1"/>
</dbReference>
<organism evidence="6">
    <name type="scientific">Dugesia japonica</name>
    <name type="common">Planarian</name>
    <dbReference type="NCBI Taxonomy" id="6161"/>
    <lineage>
        <taxon>Eukaryota</taxon>
        <taxon>Metazoa</taxon>
        <taxon>Spiralia</taxon>
        <taxon>Lophotrochozoa</taxon>
        <taxon>Platyhelminthes</taxon>
        <taxon>Rhabditophora</taxon>
        <taxon>Seriata</taxon>
        <taxon>Tricladida</taxon>
        <taxon>Continenticola</taxon>
        <taxon>Geoplanoidea</taxon>
        <taxon>Dugesiidae</taxon>
        <taxon>Dugesia</taxon>
    </lineage>
</organism>
<dbReference type="PRINTS" id="PR00376">
    <property type="entry name" value="IL1BCENZYME"/>
</dbReference>
<dbReference type="AlphaFoldDB" id="A0A221C9K7"/>
<reference evidence="6" key="1">
    <citation type="submission" date="2016-11" db="EMBL/GenBank/DDBJ databases">
        <authorList>
            <person name="Jaros S."/>
            <person name="Januszkiewicz K."/>
            <person name="Wedrychowicz H."/>
        </authorList>
    </citation>
    <scope>NUCLEOTIDE SEQUENCE</scope>
</reference>
<dbReference type="PROSITE" id="PS50207">
    <property type="entry name" value="CASPASE_P10"/>
    <property type="match status" value="1"/>
</dbReference>
<dbReference type="InterPro" id="IPR029030">
    <property type="entry name" value="Caspase-like_dom_sf"/>
</dbReference>
<name>A0A221C9K7_DUGJA</name>
<dbReference type="PANTHER" id="PTHR48169">
    <property type="entry name" value="DED DOMAIN-CONTAINING PROTEIN"/>
    <property type="match status" value="1"/>
</dbReference>
<dbReference type="GO" id="GO:0005737">
    <property type="term" value="C:cytoplasm"/>
    <property type="evidence" value="ECO:0007669"/>
    <property type="project" value="UniProtKB-ARBA"/>
</dbReference>
<evidence type="ECO:0000256" key="2">
    <source>
        <dbReference type="ARBA" id="ARBA00022703"/>
    </source>
</evidence>
<dbReference type="SMART" id="SM00115">
    <property type="entry name" value="CASc"/>
    <property type="match status" value="1"/>
</dbReference>
<dbReference type="GO" id="GO:0006915">
    <property type="term" value="P:apoptotic process"/>
    <property type="evidence" value="ECO:0007669"/>
    <property type="project" value="UniProtKB-KW"/>
</dbReference>
<evidence type="ECO:0000259" key="5">
    <source>
        <dbReference type="PROSITE" id="PS50208"/>
    </source>
</evidence>
<dbReference type="InterPro" id="IPR002138">
    <property type="entry name" value="Pept_C14_p10"/>
</dbReference>
<feature type="domain" description="Caspase family p20" evidence="5">
    <location>
        <begin position="188"/>
        <end position="312"/>
    </location>
</feature>
<sequence>MSYLNKSDFINLKYLIVSTGLVRNEDIVDLKDERDLIPKLINHLEKVPGIDNAAHILEELLNESFYYLKHYAYLHKNGVCPLSYEASEWGINLTDESILLLRLYQNLSQHEFFFVLDNFMGVQKEIYLNLQMDFNNLNASDYLPKVYDWLHQQRNPLAEKLEILIKDRFGDFETKPESVSLNPSAAGFQGVCLIINNENFQSMKYKKREGTQVDEDAIFDTFSKLNFNVLVYKDVKRENINKTLDHAKSLVEMKHRMFITFVLSHGEEGRFITSDDKEMKFEELWGHFRGSQFKPLIGKPKLFFFVCCQGLRYNQTVCADEITEDSETIEFDSISSPSGHPDIADFFFGYATYKSLRSFRSTLNGTFYVKFLCASINENPKKSIHDIHIEVQRSLAKSKIPQVNSFQMAYYENLLREHCCFAI</sequence>
<evidence type="ECO:0000259" key="4">
    <source>
        <dbReference type="PROSITE" id="PS50207"/>
    </source>
</evidence>
<protein>
    <submittedName>
        <fullName evidence="6">Caspase 8-like protein</fullName>
    </submittedName>
</protein>
<dbReference type="EMBL" id="KY214377">
    <property type="protein sequence ID" value="ASL70034.1"/>
    <property type="molecule type" value="mRNA"/>
</dbReference>
<evidence type="ECO:0000313" key="6">
    <source>
        <dbReference type="EMBL" id="ASL70034.1"/>
    </source>
</evidence>
<dbReference type="PROSITE" id="PS50208">
    <property type="entry name" value="CASPASE_P20"/>
    <property type="match status" value="1"/>
</dbReference>
<accession>A0A221C9K7</accession>
<keyword evidence="2" id="KW-0053">Apoptosis</keyword>
<comment type="similarity">
    <text evidence="1 3">Belongs to the peptidase C14A family.</text>
</comment>
<dbReference type="GO" id="GO:0006508">
    <property type="term" value="P:proteolysis"/>
    <property type="evidence" value="ECO:0007669"/>
    <property type="project" value="InterPro"/>
</dbReference>
<dbReference type="GO" id="GO:0051604">
    <property type="term" value="P:protein maturation"/>
    <property type="evidence" value="ECO:0007669"/>
    <property type="project" value="UniProtKB-ARBA"/>
</dbReference>
<evidence type="ECO:0000256" key="3">
    <source>
        <dbReference type="RuleBase" id="RU003971"/>
    </source>
</evidence>
<proteinExistence type="evidence at transcript level"/>
<dbReference type="Gene3D" id="3.40.50.1460">
    <property type="match status" value="1"/>
</dbReference>
<dbReference type="SUPFAM" id="SSF52129">
    <property type="entry name" value="Caspase-like"/>
    <property type="match status" value="1"/>
</dbReference>
<dbReference type="InterPro" id="IPR011600">
    <property type="entry name" value="Pept_C14_caspase"/>
</dbReference>
<dbReference type="GO" id="GO:0004197">
    <property type="term" value="F:cysteine-type endopeptidase activity"/>
    <property type="evidence" value="ECO:0007669"/>
    <property type="project" value="InterPro"/>
</dbReference>
<feature type="domain" description="Caspase family p10" evidence="4">
    <location>
        <begin position="341"/>
        <end position="378"/>
    </location>
</feature>
<dbReference type="InterPro" id="IPR015917">
    <property type="entry name" value="Pept_C14A"/>
</dbReference>
<dbReference type="GO" id="GO:0043067">
    <property type="term" value="P:regulation of programmed cell death"/>
    <property type="evidence" value="ECO:0007669"/>
    <property type="project" value="UniProtKB-ARBA"/>
</dbReference>
<evidence type="ECO:0000256" key="1">
    <source>
        <dbReference type="ARBA" id="ARBA00010134"/>
    </source>
</evidence>
<dbReference type="InterPro" id="IPR001309">
    <property type="entry name" value="Pept_C14_p20"/>
</dbReference>
<dbReference type="Pfam" id="PF00656">
    <property type="entry name" value="Peptidase_C14"/>
    <property type="match status" value="1"/>
</dbReference>